<evidence type="ECO:0000256" key="1">
    <source>
        <dbReference type="SAM" id="MobiDB-lite"/>
    </source>
</evidence>
<gene>
    <name evidence="2" type="ORF">R3P38DRAFT_2813609</name>
</gene>
<feature type="region of interest" description="Disordered" evidence="1">
    <location>
        <begin position="460"/>
        <end position="498"/>
    </location>
</feature>
<dbReference type="AlphaFoldDB" id="A0AAV9Z5N6"/>
<comment type="caution">
    <text evidence="2">The sequence shown here is derived from an EMBL/GenBank/DDBJ whole genome shotgun (WGS) entry which is preliminary data.</text>
</comment>
<dbReference type="EMBL" id="JAWWNJ010000206">
    <property type="protein sequence ID" value="KAK6971707.1"/>
    <property type="molecule type" value="Genomic_DNA"/>
</dbReference>
<sequence>MVSLELKRDIEFCSRPQAHQNSWGRPGSATRVSGLSEVETRPATRSEVGPGSGRVGLKSPGLGRVSGLRPDPNNTTSHHAIEGLQSQASSKRLSSGEGLDFWQPSSTSIVRSGTRRSANSGTTHQIFSKVASLLPPYPHPHSLRPALSISRQSHYPTPTPTPAISSSFPRLTDLTLGFSTSTPSVHSTPVLIPSRLLHMRTRPRSSPPRLPARRISDGGECADDTLERAIRILGSPIRSLNFRDDEWEFGAGGGIVGCRAVLPILPLLLIRPGEVLEAAEAVESEAAGEQAHRKPKRSFPVYTSIVDAACFQIRSPTSAEYIEKAALKTPIIVRCRTSSHHDRVPPISQYHLATLTISPPPRHHAPAPLRRRQPHLGMLVASIVARLYVAVKGSVSAGAEEHKGRRKRLCIVVMCCAGRAGTTWRVVVRGGRVSWSEEKAAVIQGHEDVRWRSRSWMGAVGRMKRGGRGGDCQSADERGGPDSSERGGGGEGDKGLDGDEVEVRWSIGGLDCPVCWLPPSTLEAFVVVSPFAYPRMRSSPPIPFSSSYIAPALRRPIPRRRSDEDLPSTPVSSNAEHPPLVISRSPLGPSLHLPLAISSFPPKLLQAARLRRHELCVFRQVKPLIDDMAMGERCGCGVAGVCVLKARSGERAGVGGSLSCGCHS</sequence>
<proteinExistence type="predicted"/>
<name>A0AAV9Z5N6_9AGAR</name>
<feature type="region of interest" description="Disordered" evidence="1">
    <location>
        <begin position="17"/>
        <end position="78"/>
    </location>
</feature>
<feature type="region of interest" description="Disordered" evidence="1">
    <location>
        <begin position="556"/>
        <end position="579"/>
    </location>
</feature>
<organism evidence="2 3">
    <name type="scientific">Favolaschia claudopus</name>
    <dbReference type="NCBI Taxonomy" id="2862362"/>
    <lineage>
        <taxon>Eukaryota</taxon>
        <taxon>Fungi</taxon>
        <taxon>Dikarya</taxon>
        <taxon>Basidiomycota</taxon>
        <taxon>Agaricomycotina</taxon>
        <taxon>Agaricomycetes</taxon>
        <taxon>Agaricomycetidae</taxon>
        <taxon>Agaricales</taxon>
        <taxon>Marasmiineae</taxon>
        <taxon>Mycenaceae</taxon>
        <taxon>Favolaschia</taxon>
    </lineage>
</organism>
<reference evidence="2 3" key="1">
    <citation type="journal article" date="2024" name="J Genomics">
        <title>Draft genome sequencing and assembly of Favolaschia claudopus CIRM-BRFM 2984 isolated from oak limbs.</title>
        <authorList>
            <person name="Navarro D."/>
            <person name="Drula E."/>
            <person name="Chaduli D."/>
            <person name="Cazenave R."/>
            <person name="Ahrendt S."/>
            <person name="Wang J."/>
            <person name="Lipzen A."/>
            <person name="Daum C."/>
            <person name="Barry K."/>
            <person name="Grigoriev I.V."/>
            <person name="Favel A."/>
            <person name="Rosso M.N."/>
            <person name="Martin F."/>
        </authorList>
    </citation>
    <scope>NUCLEOTIDE SEQUENCE [LARGE SCALE GENOMIC DNA]</scope>
    <source>
        <strain evidence="2 3">CIRM-BRFM 2984</strain>
    </source>
</reference>
<accession>A0AAV9Z5N6</accession>
<evidence type="ECO:0000313" key="2">
    <source>
        <dbReference type="EMBL" id="KAK6971707.1"/>
    </source>
</evidence>
<keyword evidence="3" id="KW-1185">Reference proteome</keyword>
<evidence type="ECO:0000313" key="3">
    <source>
        <dbReference type="Proteomes" id="UP001362999"/>
    </source>
</evidence>
<dbReference type="Proteomes" id="UP001362999">
    <property type="component" value="Unassembled WGS sequence"/>
</dbReference>
<protein>
    <submittedName>
        <fullName evidence="2">Uncharacterized protein</fullName>
    </submittedName>
</protein>
<feature type="compositionally biased region" description="Basic and acidic residues" evidence="1">
    <location>
        <begin position="475"/>
        <end position="485"/>
    </location>
</feature>